<organism evidence="8 9">
    <name type="scientific">Methanolobus zinderi</name>
    <dbReference type="NCBI Taxonomy" id="536044"/>
    <lineage>
        <taxon>Archaea</taxon>
        <taxon>Methanobacteriati</taxon>
        <taxon>Methanobacteriota</taxon>
        <taxon>Stenosarchaea group</taxon>
        <taxon>Methanomicrobia</taxon>
        <taxon>Methanosarcinales</taxon>
        <taxon>Methanosarcinaceae</taxon>
        <taxon>Methanolobus</taxon>
    </lineage>
</organism>
<dbReference type="NCBIfam" id="TIGR02034">
    <property type="entry name" value="CysN"/>
    <property type="match status" value="1"/>
</dbReference>
<dbReference type="PROSITE" id="PS00301">
    <property type="entry name" value="G_TR_1"/>
    <property type="match status" value="1"/>
</dbReference>
<dbReference type="CDD" id="cd04095">
    <property type="entry name" value="CysN_NoDQ_III"/>
    <property type="match status" value="1"/>
</dbReference>
<dbReference type="PROSITE" id="PS51722">
    <property type="entry name" value="G_TR_2"/>
    <property type="match status" value="1"/>
</dbReference>
<dbReference type="KEGG" id="mzi:HWN40_06880"/>
<keyword evidence="6" id="KW-0342">GTP-binding</keyword>
<evidence type="ECO:0000256" key="3">
    <source>
        <dbReference type="ARBA" id="ARBA00022695"/>
    </source>
</evidence>
<dbReference type="EMBL" id="CP058215">
    <property type="protein sequence ID" value="QLC51266.1"/>
    <property type="molecule type" value="Genomic_DNA"/>
</dbReference>
<dbReference type="FunFam" id="2.40.30.10:FF:000027">
    <property type="entry name" value="Sulfate adenylyltransferase subunit 1"/>
    <property type="match status" value="1"/>
</dbReference>
<dbReference type="Pfam" id="PF22594">
    <property type="entry name" value="GTP-eEF1A_C"/>
    <property type="match status" value="1"/>
</dbReference>
<protein>
    <recommendedName>
        <fullName evidence="1">sulfate adenylyltransferase</fullName>
        <ecNumber evidence="1">2.7.7.4</ecNumber>
    </recommendedName>
</protein>
<dbReference type="CDD" id="cd04166">
    <property type="entry name" value="CysN_ATPS"/>
    <property type="match status" value="1"/>
</dbReference>
<dbReference type="HAMAP" id="MF_00062">
    <property type="entry name" value="Sulf_adenylyltr_sub1"/>
    <property type="match status" value="1"/>
</dbReference>
<name>A0A7D5I2E5_9EURY</name>
<dbReference type="SUPFAM" id="SSF50465">
    <property type="entry name" value="EF-Tu/eEF-1alpha/eIF2-gamma C-terminal domain"/>
    <property type="match status" value="1"/>
</dbReference>
<dbReference type="PANTHER" id="PTHR23115">
    <property type="entry name" value="TRANSLATION FACTOR"/>
    <property type="match status" value="1"/>
</dbReference>
<evidence type="ECO:0000256" key="6">
    <source>
        <dbReference type="ARBA" id="ARBA00023134"/>
    </source>
</evidence>
<dbReference type="SUPFAM" id="SSF50447">
    <property type="entry name" value="Translation proteins"/>
    <property type="match status" value="1"/>
</dbReference>
<dbReference type="InterPro" id="IPR044139">
    <property type="entry name" value="CysN_NoDQ_III"/>
</dbReference>
<evidence type="ECO:0000313" key="9">
    <source>
        <dbReference type="Proteomes" id="UP000509594"/>
    </source>
</evidence>
<dbReference type="InterPro" id="IPR054696">
    <property type="entry name" value="GTP-eEF1A_C"/>
</dbReference>
<dbReference type="InterPro" id="IPR009001">
    <property type="entry name" value="Transl_elong_EF1A/Init_IF2_C"/>
</dbReference>
<dbReference type="InterPro" id="IPR005225">
    <property type="entry name" value="Small_GTP-bd"/>
</dbReference>
<keyword evidence="3 8" id="KW-0548">Nucleotidyltransferase</keyword>
<dbReference type="InterPro" id="IPR041757">
    <property type="entry name" value="CysN_GTP-bd"/>
</dbReference>
<dbReference type="Gene3D" id="2.40.30.10">
    <property type="entry name" value="Translation factors"/>
    <property type="match status" value="2"/>
</dbReference>
<keyword evidence="5" id="KW-0067">ATP-binding</keyword>
<evidence type="ECO:0000256" key="1">
    <source>
        <dbReference type="ARBA" id="ARBA00012391"/>
    </source>
</evidence>
<dbReference type="InterPro" id="IPR031157">
    <property type="entry name" value="G_TR_CS"/>
</dbReference>
<dbReference type="Pfam" id="PF00009">
    <property type="entry name" value="GTP_EFTU"/>
    <property type="match status" value="1"/>
</dbReference>
<dbReference type="AlphaFoldDB" id="A0A7D5I2E5"/>
<evidence type="ECO:0000313" key="8">
    <source>
        <dbReference type="EMBL" id="QLC51266.1"/>
    </source>
</evidence>
<keyword evidence="4" id="KW-0547">Nucleotide-binding</keyword>
<dbReference type="Proteomes" id="UP000509594">
    <property type="component" value="Chromosome"/>
</dbReference>
<dbReference type="InterPro" id="IPR044138">
    <property type="entry name" value="CysN_II"/>
</dbReference>
<reference evidence="8 9" key="1">
    <citation type="submission" date="2020-06" db="EMBL/GenBank/DDBJ databases">
        <title>Methanolobus halotolerans sp. nov., isolated from a saline lake Tus in Siberia.</title>
        <authorList>
            <person name="Shen Y."/>
            <person name="Chen S.-C."/>
            <person name="Lai M.-C."/>
            <person name="Huang H.-H."/>
            <person name="Chiu H.-H."/>
            <person name="Tang S.-L."/>
            <person name="Rogozin D.Y."/>
            <person name="Degermendzhy A.G."/>
        </authorList>
    </citation>
    <scope>NUCLEOTIDE SEQUENCE [LARGE SCALE GENOMIC DNA]</scope>
    <source>
        <strain evidence="8 9">DSM 21339</strain>
    </source>
</reference>
<dbReference type="GO" id="GO:0005524">
    <property type="term" value="F:ATP binding"/>
    <property type="evidence" value="ECO:0007669"/>
    <property type="project" value="UniProtKB-KW"/>
</dbReference>
<dbReference type="FunFam" id="3.40.50.300:FF:000119">
    <property type="entry name" value="Sulfate adenylyltransferase subunit 1"/>
    <property type="match status" value="1"/>
</dbReference>
<evidence type="ECO:0000256" key="4">
    <source>
        <dbReference type="ARBA" id="ARBA00022741"/>
    </source>
</evidence>
<dbReference type="InterPro" id="IPR009000">
    <property type="entry name" value="Transl_B-barrel_sf"/>
</dbReference>
<dbReference type="PRINTS" id="PR00315">
    <property type="entry name" value="ELONGATNFCT"/>
</dbReference>
<evidence type="ECO:0000256" key="5">
    <source>
        <dbReference type="ARBA" id="ARBA00022840"/>
    </source>
</evidence>
<feature type="domain" description="Tr-type G" evidence="7">
    <location>
        <begin position="16"/>
        <end position="231"/>
    </location>
</feature>
<dbReference type="CDD" id="cd03695">
    <property type="entry name" value="CysN_NodQ_II"/>
    <property type="match status" value="1"/>
</dbReference>
<dbReference type="InterPro" id="IPR027417">
    <property type="entry name" value="P-loop_NTPase"/>
</dbReference>
<sequence>MLLKGPDSLIEQNQNIDLLRFATAGSVDDGKSTLIGRLLYDSKSIFEDQLNSIKTFSKTHRNQEIDYSLVTDGLKSEREQGITIDVAYRFFSTPKRRFIIADTPGHEQYTKNMATGASNASLALILIDARNGVVTQTKRHSFISSLLGIRNFVVAVNKMDLVDYSEEVFENIVSEFNAFADKLSEESIYYIPISALKGDNVIERSENMPWYKGSTLLDYLENVNVSGGRNLTDFRFPVQYVNWGGGDDFRGYCGTIASGVVHKGDKVRVLPSGKTSHISRIVTYDGDLDYAFAPMAVTLCLEDDIDISRGDLIAKVDDLPAIAGSLEANIVWMDSAPMEIGKDYLIKHTTSMVKGNFGEVLHEFDPDDISMRSSKFLSLNEIGKVKVELKKPIFPDIYSENKFTGSFIVIDPLTNQTAAAGMISKYHQVSPDKACKAVKARVIRYPGDKKEEAQADYDRLSMHGTHCIYVDDDLLQETLCKGIPADSEQYSEAIEDLCKIVTRSGVSVVVCSDHLNS</sequence>
<dbReference type="GO" id="GO:0003924">
    <property type="term" value="F:GTPase activity"/>
    <property type="evidence" value="ECO:0007669"/>
    <property type="project" value="InterPro"/>
</dbReference>
<dbReference type="RefSeq" id="WP_176966320.1">
    <property type="nucleotide sequence ID" value="NZ_CP058215.1"/>
</dbReference>
<gene>
    <name evidence="8" type="primary">cysN</name>
    <name evidence="8" type="ORF">HWN40_06880</name>
</gene>
<evidence type="ECO:0000256" key="2">
    <source>
        <dbReference type="ARBA" id="ARBA00022679"/>
    </source>
</evidence>
<dbReference type="GO" id="GO:0006790">
    <property type="term" value="P:sulfur compound metabolic process"/>
    <property type="evidence" value="ECO:0007669"/>
    <property type="project" value="InterPro"/>
</dbReference>
<keyword evidence="9" id="KW-1185">Reference proteome</keyword>
<dbReference type="NCBIfam" id="NF003478">
    <property type="entry name" value="PRK05124.1"/>
    <property type="match status" value="1"/>
</dbReference>
<dbReference type="Gene3D" id="3.40.50.300">
    <property type="entry name" value="P-loop containing nucleotide triphosphate hydrolases"/>
    <property type="match status" value="1"/>
</dbReference>
<dbReference type="InterPro" id="IPR000795">
    <property type="entry name" value="T_Tr_GTP-bd_dom"/>
</dbReference>
<proteinExistence type="inferred from homology"/>
<dbReference type="GO" id="GO:0005525">
    <property type="term" value="F:GTP binding"/>
    <property type="evidence" value="ECO:0007669"/>
    <property type="project" value="UniProtKB-KW"/>
</dbReference>
<dbReference type="InterPro" id="IPR011779">
    <property type="entry name" value="SO4_adenylTrfase_lsu"/>
</dbReference>
<dbReference type="SUPFAM" id="SSF52540">
    <property type="entry name" value="P-loop containing nucleoside triphosphate hydrolases"/>
    <property type="match status" value="1"/>
</dbReference>
<dbReference type="EC" id="2.7.7.4" evidence="1"/>
<dbReference type="GO" id="GO:0004781">
    <property type="term" value="F:sulfate adenylyltransferase (ATP) activity"/>
    <property type="evidence" value="ECO:0007669"/>
    <property type="project" value="UniProtKB-EC"/>
</dbReference>
<dbReference type="InterPro" id="IPR050100">
    <property type="entry name" value="TRAFAC_GTPase_members"/>
</dbReference>
<keyword evidence="2 8" id="KW-0808">Transferase</keyword>
<dbReference type="GeneID" id="55821385"/>
<evidence type="ECO:0000259" key="7">
    <source>
        <dbReference type="PROSITE" id="PS51722"/>
    </source>
</evidence>
<accession>A0A7D5I2E5</accession>
<dbReference type="NCBIfam" id="TIGR00231">
    <property type="entry name" value="small_GTP"/>
    <property type="match status" value="1"/>
</dbReference>